<name>A0ABY7MMM1_9BRAD</name>
<keyword evidence="3" id="KW-1185">Reference proteome</keyword>
<evidence type="ECO:0000313" key="2">
    <source>
        <dbReference type="EMBL" id="WBL78627.1"/>
    </source>
</evidence>
<accession>A0ABY7MMM1</accession>
<feature type="chain" id="PRO_5046015650" evidence="1">
    <location>
        <begin position="33"/>
        <end position="199"/>
    </location>
</feature>
<reference evidence="2" key="1">
    <citation type="submission" date="2021-12" db="EMBL/GenBank/DDBJ databases">
        <title>Bradyrhizobium xenonodulans sp. nov.</title>
        <authorList>
            <person name="Claassens R."/>
            <person name="Venter S.N."/>
            <person name="Beukes C.W."/>
            <person name="Stepkowski T."/>
            <person name="Steenkamp E.T."/>
        </authorList>
    </citation>
    <scope>NUCLEOTIDE SEQUENCE</scope>
    <source>
        <strain evidence="2">14AB</strain>
    </source>
</reference>
<dbReference type="Proteomes" id="UP001179614">
    <property type="component" value="Chromosome"/>
</dbReference>
<protein>
    <submittedName>
        <fullName evidence="2">Uncharacterized protein</fullName>
    </submittedName>
</protein>
<gene>
    <name evidence="2" type="ORF">I3J27_37800</name>
</gene>
<evidence type="ECO:0000313" key="3">
    <source>
        <dbReference type="Proteomes" id="UP001179614"/>
    </source>
</evidence>
<feature type="signal peptide" evidence="1">
    <location>
        <begin position="1"/>
        <end position="32"/>
    </location>
</feature>
<sequence>MPRQNPLSISRPGSRLALAVALTALQALTASAGVLSGREFQNLIAGGPEGTTIVFQGGTDKIFYSPSLKNRLRQSSELGPEFLKQKILQSTVTEGTFIGATIEGGKWRTISGIAGIATDADSGHGILTLLQTFPEDTSIKAFQKRDRLYAVVIVEDAPGGVVCRRSQWEHLFALKGEPRLTTVPCDFTVGNAVTPTAPR</sequence>
<dbReference type="RefSeq" id="WP_270163894.1">
    <property type="nucleotide sequence ID" value="NZ_CP089391.1"/>
</dbReference>
<proteinExistence type="predicted"/>
<organism evidence="2 3">
    <name type="scientific">Bradyrhizobium xenonodulans</name>
    <dbReference type="NCBI Taxonomy" id="2736875"/>
    <lineage>
        <taxon>Bacteria</taxon>
        <taxon>Pseudomonadati</taxon>
        <taxon>Pseudomonadota</taxon>
        <taxon>Alphaproteobacteria</taxon>
        <taxon>Hyphomicrobiales</taxon>
        <taxon>Nitrobacteraceae</taxon>
        <taxon>Bradyrhizobium</taxon>
    </lineage>
</organism>
<evidence type="ECO:0000256" key="1">
    <source>
        <dbReference type="SAM" id="SignalP"/>
    </source>
</evidence>
<dbReference type="EMBL" id="CP089391">
    <property type="protein sequence ID" value="WBL78627.1"/>
    <property type="molecule type" value="Genomic_DNA"/>
</dbReference>
<keyword evidence="1" id="KW-0732">Signal</keyword>